<evidence type="ECO:0000313" key="2">
    <source>
        <dbReference type="EMBL" id="KOO09047.1"/>
    </source>
</evidence>
<proteinExistence type="inferred from homology"/>
<dbReference type="AlphaFoldDB" id="A0A0M0I4M1"/>
<dbReference type="SUPFAM" id="SSF55298">
    <property type="entry name" value="YjgF-like"/>
    <property type="match status" value="3"/>
</dbReference>
<evidence type="ECO:0000256" key="1">
    <source>
        <dbReference type="ARBA" id="ARBA00010552"/>
    </source>
</evidence>
<dbReference type="Proteomes" id="UP000037530">
    <property type="component" value="Unassembled WGS sequence"/>
</dbReference>
<dbReference type="PANTHER" id="PTHR11803">
    <property type="entry name" value="2-IMINOBUTANOATE/2-IMINOPROPANOATE DEAMINASE RIDA"/>
    <property type="match status" value="1"/>
</dbReference>
<dbReference type="PANTHER" id="PTHR11803:SF58">
    <property type="entry name" value="PROTEIN HMF1-RELATED"/>
    <property type="match status" value="1"/>
</dbReference>
<dbReference type="OrthoDB" id="8684161at2"/>
<dbReference type="RefSeq" id="WP_053407299.1">
    <property type="nucleotide sequence ID" value="NZ_LHPI01000001.1"/>
</dbReference>
<dbReference type="STRING" id="171383.AKJ31_01410"/>
<dbReference type="GO" id="GO:0005829">
    <property type="term" value="C:cytosol"/>
    <property type="evidence" value="ECO:0007669"/>
    <property type="project" value="TreeGrafter"/>
</dbReference>
<protein>
    <submittedName>
        <fullName evidence="2">Endoribonuclease L-PSP</fullName>
    </submittedName>
</protein>
<dbReference type="Pfam" id="PF01042">
    <property type="entry name" value="Ribonuc_L-PSP"/>
    <property type="match status" value="3"/>
</dbReference>
<dbReference type="InterPro" id="IPR006175">
    <property type="entry name" value="YjgF/YER057c/UK114"/>
</dbReference>
<dbReference type="CDD" id="cd00448">
    <property type="entry name" value="YjgF_YER057c_UK114_family"/>
    <property type="match status" value="3"/>
</dbReference>
<dbReference type="PATRIC" id="fig|171383.3.peg.290"/>
<dbReference type="GO" id="GO:0019239">
    <property type="term" value="F:deaminase activity"/>
    <property type="evidence" value="ECO:0007669"/>
    <property type="project" value="TreeGrafter"/>
</dbReference>
<dbReference type="InterPro" id="IPR035959">
    <property type="entry name" value="RutC-like_sf"/>
</dbReference>
<reference evidence="3" key="1">
    <citation type="submission" date="2015-08" db="EMBL/GenBank/DDBJ databases">
        <title>Vibrio galatheae sp. nov., a novel member of the Vibrionaceae family isolated from the Solomon Islands.</title>
        <authorList>
            <person name="Giubergia S."/>
            <person name="Machado H."/>
            <person name="Mateiu R.V."/>
            <person name="Gram L."/>
        </authorList>
    </citation>
    <scope>NUCLEOTIDE SEQUENCE [LARGE SCALE GENOMIC DNA]</scope>
    <source>
        <strain evidence="3">DSM 19134</strain>
    </source>
</reference>
<organism evidence="2 3">
    <name type="scientific">Vibrio hepatarius</name>
    <dbReference type="NCBI Taxonomy" id="171383"/>
    <lineage>
        <taxon>Bacteria</taxon>
        <taxon>Pseudomonadati</taxon>
        <taxon>Pseudomonadota</taxon>
        <taxon>Gammaproteobacteria</taxon>
        <taxon>Vibrionales</taxon>
        <taxon>Vibrionaceae</taxon>
        <taxon>Vibrio</taxon>
        <taxon>Vibrio oreintalis group</taxon>
    </lineage>
</organism>
<comment type="caution">
    <text evidence="2">The sequence shown here is derived from an EMBL/GenBank/DDBJ whole genome shotgun (WGS) entry which is preliminary data.</text>
</comment>
<dbReference type="Gene3D" id="3.30.1330.40">
    <property type="entry name" value="RutC-like"/>
    <property type="match status" value="3"/>
</dbReference>
<comment type="similarity">
    <text evidence="1">Belongs to the RutC family.</text>
</comment>
<dbReference type="EMBL" id="LHPI01000001">
    <property type="protein sequence ID" value="KOO09047.1"/>
    <property type="molecule type" value="Genomic_DNA"/>
</dbReference>
<name>A0A0M0I4M1_9VIBR</name>
<gene>
    <name evidence="2" type="ORF">AKJ31_01410</name>
</gene>
<accession>A0A0M0I4M1</accession>
<evidence type="ECO:0000313" key="3">
    <source>
        <dbReference type="Proteomes" id="UP000037530"/>
    </source>
</evidence>
<keyword evidence="3" id="KW-1185">Reference proteome</keyword>
<sequence length="421" mass="44648">MSGGIIKVSRNTENAPVNAFSTQTVAFSHYNNISAQLPVNPATGDIVVGDVKDQVKQCLNNLKAIVESIDHVMEDVVKVNVFLKNIEDMAAVDEVYATFFNGYAPTRTVVAVAALPMSDALVQIDAVISNGEGTPCQEPCDLIKLVRNTELAPTHALSTQTVAFSHYNNVSAQLPVDPATGALVAGGIKEQSAQCLRNIKTILESIDVPLDDIVKVTIYVTDLADVDAVNEVYMTFFPDSAIARTVAYVPARTVVAASALPMGALVQMDAVVSHGDGTPPQEVEDRHGIVIRANNTDKAPLNPLYTQTVAFSHYNHIAAQLPLEAQSNALVAGGAKEQAAQCLNNIKAIVESINHVMDDLVKVNIHVTDMADIDAINEVYPSFFSGDLPARTVVGVAALPMGASVQIDAVVSNGEGTPPRA</sequence>